<evidence type="ECO:0000259" key="8">
    <source>
        <dbReference type="Pfam" id="PF00999"/>
    </source>
</evidence>
<reference evidence="9 10" key="1">
    <citation type="journal article" date="2014" name="Int. J. Syst. Evol. Microbiol.">
        <title>Complete genome sequence of Corynebacterium casei LMG S-19264T (=DSM 44701T), isolated from a smear-ripened cheese.</title>
        <authorList>
            <consortium name="US DOE Joint Genome Institute (JGI-PGF)"/>
            <person name="Walter F."/>
            <person name="Albersmeier A."/>
            <person name="Kalinowski J."/>
            <person name="Ruckert C."/>
        </authorList>
    </citation>
    <scope>NUCLEOTIDE SEQUENCE [LARGE SCALE GENOMIC DNA]</scope>
    <source>
        <strain evidence="9 10">CGMCC 1.15896</strain>
    </source>
</reference>
<keyword evidence="6 7" id="KW-0472">Membrane</keyword>
<evidence type="ECO:0000313" key="10">
    <source>
        <dbReference type="Proteomes" id="UP000596977"/>
    </source>
</evidence>
<sequence>MTFTALFGFLLCLLLGIDWLTSLYVAIALTFSSTIIIVKLLSDKQEISALHGKIALGFLIVQDLFVVLAMVLLSAVGVGTGDNGGTFQDIALVVGGGIGLLAGVIVFARYVATPLLNLMSRSPELLVIFAVGWAAGLAAAADAFGLGKELGGLLAGVSLASTQYRDA</sequence>
<keyword evidence="3" id="KW-0813">Transport</keyword>
<evidence type="ECO:0000256" key="2">
    <source>
        <dbReference type="ARBA" id="ARBA00005551"/>
    </source>
</evidence>
<feature type="transmembrane region" description="Helical" evidence="7">
    <location>
        <begin position="54"/>
        <end position="78"/>
    </location>
</feature>
<accession>A0A916W364</accession>
<dbReference type="GO" id="GO:0015297">
    <property type="term" value="F:antiporter activity"/>
    <property type="evidence" value="ECO:0007669"/>
    <property type="project" value="InterPro"/>
</dbReference>
<evidence type="ECO:0000256" key="3">
    <source>
        <dbReference type="ARBA" id="ARBA00022448"/>
    </source>
</evidence>
<dbReference type="PANTHER" id="PTHR42751:SF3">
    <property type="entry name" value="SODIUM_GLUTAMATE SYMPORTER"/>
    <property type="match status" value="1"/>
</dbReference>
<dbReference type="GO" id="GO:0016020">
    <property type="term" value="C:membrane"/>
    <property type="evidence" value="ECO:0007669"/>
    <property type="project" value="UniProtKB-SubCell"/>
</dbReference>
<dbReference type="EMBL" id="BMKB01000008">
    <property type="protein sequence ID" value="GGA62272.1"/>
    <property type="molecule type" value="Genomic_DNA"/>
</dbReference>
<dbReference type="Pfam" id="PF00999">
    <property type="entry name" value="Na_H_Exchanger"/>
    <property type="match status" value="1"/>
</dbReference>
<evidence type="ECO:0000256" key="7">
    <source>
        <dbReference type="SAM" id="Phobius"/>
    </source>
</evidence>
<evidence type="ECO:0000256" key="6">
    <source>
        <dbReference type="ARBA" id="ARBA00023136"/>
    </source>
</evidence>
<dbReference type="InterPro" id="IPR038770">
    <property type="entry name" value="Na+/solute_symporter_sf"/>
</dbReference>
<keyword evidence="10" id="KW-1185">Reference proteome</keyword>
<evidence type="ECO:0000313" key="9">
    <source>
        <dbReference type="EMBL" id="GGA62272.1"/>
    </source>
</evidence>
<evidence type="ECO:0000256" key="5">
    <source>
        <dbReference type="ARBA" id="ARBA00022989"/>
    </source>
</evidence>
<keyword evidence="4 7" id="KW-0812">Transmembrane</keyword>
<feature type="transmembrane region" description="Helical" evidence="7">
    <location>
        <begin position="26"/>
        <end position="42"/>
    </location>
</feature>
<comment type="subcellular location">
    <subcellularLocation>
        <location evidence="1">Membrane</location>
        <topology evidence="1">Multi-pass membrane protein</topology>
    </subcellularLocation>
</comment>
<feature type="transmembrane region" description="Helical" evidence="7">
    <location>
        <begin position="124"/>
        <end position="144"/>
    </location>
</feature>
<comment type="caution">
    <text evidence="9">The sequence shown here is derived from an EMBL/GenBank/DDBJ whole genome shotgun (WGS) entry which is preliminary data.</text>
</comment>
<protein>
    <recommendedName>
        <fullName evidence="8">Cation/H+ exchanger transmembrane domain-containing protein</fullName>
    </recommendedName>
</protein>
<evidence type="ECO:0000256" key="1">
    <source>
        <dbReference type="ARBA" id="ARBA00004141"/>
    </source>
</evidence>
<comment type="similarity">
    <text evidence="2">Belongs to the monovalent cation:proton antiporter 2 (CPA2) transporter (TC 2.A.37) family.</text>
</comment>
<dbReference type="PANTHER" id="PTHR42751">
    <property type="entry name" value="SODIUM/HYDROGEN EXCHANGER FAMILY/TRKA DOMAIN PROTEIN"/>
    <property type="match status" value="1"/>
</dbReference>
<feature type="domain" description="Cation/H+ exchanger transmembrane" evidence="8">
    <location>
        <begin position="3"/>
        <end position="164"/>
    </location>
</feature>
<keyword evidence="5 7" id="KW-1133">Transmembrane helix</keyword>
<dbReference type="Proteomes" id="UP000596977">
    <property type="component" value="Unassembled WGS sequence"/>
</dbReference>
<dbReference type="GO" id="GO:1902600">
    <property type="term" value="P:proton transmembrane transport"/>
    <property type="evidence" value="ECO:0007669"/>
    <property type="project" value="InterPro"/>
</dbReference>
<evidence type="ECO:0000256" key="4">
    <source>
        <dbReference type="ARBA" id="ARBA00022692"/>
    </source>
</evidence>
<dbReference type="AlphaFoldDB" id="A0A916W364"/>
<name>A0A916W364_9HYPH</name>
<feature type="transmembrane region" description="Helical" evidence="7">
    <location>
        <begin position="90"/>
        <end position="112"/>
    </location>
</feature>
<dbReference type="Gene3D" id="1.20.1530.20">
    <property type="match status" value="1"/>
</dbReference>
<proteinExistence type="inferred from homology"/>
<organism evidence="9 10">
    <name type="scientific">Pelagibacterium lentulum</name>
    <dbReference type="NCBI Taxonomy" id="2029865"/>
    <lineage>
        <taxon>Bacteria</taxon>
        <taxon>Pseudomonadati</taxon>
        <taxon>Pseudomonadota</taxon>
        <taxon>Alphaproteobacteria</taxon>
        <taxon>Hyphomicrobiales</taxon>
        <taxon>Devosiaceae</taxon>
        <taxon>Pelagibacterium</taxon>
    </lineage>
</organism>
<dbReference type="InterPro" id="IPR006153">
    <property type="entry name" value="Cation/H_exchanger_TM"/>
</dbReference>
<gene>
    <name evidence="9" type="ORF">GCM10011499_35780</name>
</gene>